<evidence type="ECO:0000313" key="2">
    <source>
        <dbReference type="EMBL" id="GAP84478.2"/>
    </source>
</evidence>
<dbReference type="SUPFAM" id="SSF63829">
    <property type="entry name" value="Calcium-dependent phosphotriesterase"/>
    <property type="match status" value="1"/>
</dbReference>
<evidence type="ECO:0000256" key="1">
    <source>
        <dbReference type="PROSITE-ProRule" id="PRU00221"/>
    </source>
</evidence>
<accession>A0A1S7UMV4</accession>
<dbReference type="STRING" id="77044.A0A1S7UMV4"/>
<name>A0A1S7UMV4_ROSNE</name>
<dbReference type="EMBL" id="DF977551">
    <property type="protein sequence ID" value="GAP84478.2"/>
    <property type="molecule type" value="Genomic_DNA"/>
</dbReference>
<keyword evidence="3" id="KW-1185">Reference proteome</keyword>
<protein>
    <submittedName>
        <fullName evidence="2">Putative WD40 repeat-containing protein</fullName>
    </submittedName>
</protein>
<evidence type="ECO:0000313" key="3">
    <source>
        <dbReference type="Proteomes" id="UP000054516"/>
    </source>
</evidence>
<feature type="repeat" description="WD" evidence="1">
    <location>
        <begin position="86"/>
        <end position="108"/>
    </location>
</feature>
<dbReference type="OrthoDB" id="1658288at2759"/>
<dbReference type="Gene3D" id="2.130.10.10">
    <property type="entry name" value="YVTN repeat-like/Quinoprotein amine dehydrogenase"/>
    <property type="match status" value="1"/>
</dbReference>
<dbReference type="PANTHER" id="PTHR19879:SF9">
    <property type="entry name" value="TRANSCRIPTION INITIATION FACTOR TFIID SUBUNIT 5"/>
    <property type="match status" value="1"/>
</dbReference>
<dbReference type="AlphaFoldDB" id="A0A1S7UMV4"/>
<organism evidence="2">
    <name type="scientific">Rosellinia necatrix</name>
    <name type="common">White root-rot fungus</name>
    <dbReference type="NCBI Taxonomy" id="77044"/>
    <lineage>
        <taxon>Eukaryota</taxon>
        <taxon>Fungi</taxon>
        <taxon>Dikarya</taxon>
        <taxon>Ascomycota</taxon>
        <taxon>Pezizomycotina</taxon>
        <taxon>Sordariomycetes</taxon>
        <taxon>Xylariomycetidae</taxon>
        <taxon>Xylariales</taxon>
        <taxon>Xylariaceae</taxon>
        <taxon>Rosellinia</taxon>
    </lineage>
</organism>
<sequence length="212" mass="23565">MACDNIEQGWQIPNHDLLKDKAQIDGAVVNSPMCLAFNGDRTQVGVSYRGAPLSVWGLHDGQCIHRCTWHPMTDENIEAKLTADEIAASPNGKLFATSSSDGSIRVWDFAYFSVIYQLSSENLVTDLTFSPDSRRFYDLRDGAINTWESNSLTRFLEMDEHISDSNSEDQSSTTASQFSEQWAEQFEAVSAFALAPDGSSYCVGYEDGNVEY</sequence>
<dbReference type="Pfam" id="PF00400">
    <property type="entry name" value="WD40"/>
    <property type="match status" value="1"/>
</dbReference>
<keyword evidence="1" id="KW-0853">WD repeat</keyword>
<gene>
    <name evidence="2" type="ORF">SAMD00023353_10600160</name>
</gene>
<dbReference type="PANTHER" id="PTHR19879">
    <property type="entry name" value="TRANSCRIPTION INITIATION FACTOR TFIID"/>
    <property type="match status" value="1"/>
</dbReference>
<dbReference type="PROSITE" id="PS50082">
    <property type="entry name" value="WD_REPEATS_2"/>
    <property type="match status" value="1"/>
</dbReference>
<dbReference type="InterPro" id="IPR001680">
    <property type="entry name" value="WD40_rpt"/>
</dbReference>
<proteinExistence type="predicted"/>
<dbReference type="InterPro" id="IPR015943">
    <property type="entry name" value="WD40/YVTN_repeat-like_dom_sf"/>
</dbReference>
<reference evidence="2" key="1">
    <citation type="submission" date="2016-03" db="EMBL/GenBank/DDBJ databases">
        <title>Draft genome sequence of Rosellinia necatrix.</title>
        <authorList>
            <person name="Kanematsu S."/>
        </authorList>
    </citation>
    <scope>NUCLEOTIDE SEQUENCE [LARGE SCALE GENOMIC DNA]</scope>
    <source>
        <strain evidence="2">W97</strain>
    </source>
</reference>
<dbReference type="Proteomes" id="UP000054516">
    <property type="component" value="Unassembled WGS sequence"/>
</dbReference>
<dbReference type="SMART" id="SM00320">
    <property type="entry name" value="WD40"/>
    <property type="match status" value="1"/>
</dbReference>